<evidence type="ECO:0000313" key="1">
    <source>
        <dbReference type="EMBL" id="CAI2200617.1"/>
    </source>
</evidence>
<feature type="non-terminal residue" evidence="1">
    <location>
        <position position="1"/>
    </location>
</feature>
<organism evidence="1 2">
    <name type="scientific">Funneliformis geosporum</name>
    <dbReference type="NCBI Taxonomy" id="1117311"/>
    <lineage>
        <taxon>Eukaryota</taxon>
        <taxon>Fungi</taxon>
        <taxon>Fungi incertae sedis</taxon>
        <taxon>Mucoromycota</taxon>
        <taxon>Glomeromycotina</taxon>
        <taxon>Glomeromycetes</taxon>
        <taxon>Glomerales</taxon>
        <taxon>Glomeraceae</taxon>
        <taxon>Funneliformis</taxon>
    </lineage>
</organism>
<dbReference type="AlphaFoldDB" id="A0A9W4TB90"/>
<name>A0A9W4TB90_9GLOM</name>
<gene>
    <name evidence="1" type="ORF">FWILDA_LOCUS19658</name>
</gene>
<dbReference type="EMBL" id="CAMKVN010024870">
    <property type="protein sequence ID" value="CAI2200617.1"/>
    <property type="molecule type" value="Genomic_DNA"/>
</dbReference>
<dbReference type="OrthoDB" id="2449143at2759"/>
<evidence type="ECO:0000313" key="2">
    <source>
        <dbReference type="Proteomes" id="UP001153678"/>
    </source>
</evidence>
<dbReference type="Proteomes" id="UP001153678">
    <property type="component" value="Unassembled WGS sequence"/>
</dbReference>
<reference evidence="1" key="1">
    <citation type="submission" date="2022-08" db="EMBL/GenBank/DDBJ databases">
        <authorList>
            <person name="Kallberg Y."/>
            <person name="Tangrot J."/>
            <person name="Rosling A."/>
        </authorList>
    </citation>
    <scope>NUCLEOTIDE SEQUENCE</scope>
    <source>
        <strain evidence="1">Wild A</strain>
    </source>
</reference>
<proteinExistence type="predicted"/>
<feature type="non-terminal residue" evidence="1">
    <location>
        <position position="114"/>
    </location>
</feature>
<comment type="caution">
    <text evidence="1">The sequence shown here is derived from an EMBL/GenBank/DDBJ whole genome shotgun (WGS) entry which is preliminary data.</text>
</comment>
<sequence>TTERFRHFWNWITVEYPAVTFTRYTQQYIEELNYTYLYIGTADAVNNVLQNLIFSIRYNVGFEVSPITVRQNIYNAFIITRGFALDPLHTLYQISETTSIPPSVTSDDTESTIS</sequence>
<accession>A0A9W4TB90</accession>
<keyword evidence="2" id="KW-1185">Reference proteome</keyword>
<protein>
    <submittedName>
        <fullName evidence="1">8441_t:CDS:1</fullName>
    </submittedName>
</protein>